<dbReference type="PANTHER" id="PTHR43421:SF1">
    <property type="entry name" value="METALLOPROTEASE PMBA"/>
    <property type="match status" value="1"/>
</dbReference>
<gene>
    <name evidence="2" type="ORF">SAMN02745196_02557</name>
</gene>
<sequence length="421" mass="48713">MINRIIDILNDLDIKIYKINERCDKSVEGFFIKEDMQMDRIKETKEYMLTIYVDFKENDKNYRGASKAILYPNMSDEEVKNEIEGASYAALLLKNDYYPIVGEGEKIEKKSNLKEDEYNLEEDLVKVYNIVYKKREDVNSIVNSCEIFINTSKERIVNSFGVDVRYNKYFLELESISQCNDVEIYNRYKYNELDEKLIDYDIKKALELTDLRYNAKEIVETGKYNIILRDEYIAIFMKYYRDKSNAKLTCNGTSDFQIDNMIQGNNVLGSKITLSLDGNEEYTEDGLGIKRENIISKGIVKNYHGDLSYSYYLNIKPTGKLEKIIVGSGDKTLKEMRKENYVEILSFSDFQMDSITGSFGGEIRLALYYMDNEIIPITGGSISGNILEVQEDMYLSKEVCKLSSYEGPVALEIKNVNITGL</sequence>
<dbReference type="Proteomes" id="UP000184526">
    <property type="component" value="Unassembled WGS sequence"/>
</dbReference>
<dbReference type="GO" id="GO:0008237">
    <property type="term" value="F:metallopeptidase activity"/>
    <property type="evidence" value="ECO:0007669"/>
    <property type="project" value="InterPro"/>
</dbReference>
<name>A0A1M5XZ48_9CLOT</name>
<dbReference type="InterPro" id="IPR045569">
    <property type="entry name" value="Metalloprtase-TldD/E_C"/>
</dbReference>
<reference evidence="2 3" key="1">
    <citation type="submission" date="2016-11" db="EMBL/GenBank/DDBJ databases">
        <authorList>
            <person name="Jaros S."/>
            <person name="Januszkiewicz K."/>
            <person name="Wedrychowicz H."/>
        </authorList>
    </citation>
    <scope>NUCLEOTIDE SEQUENCE [LARGE SCALE GENOMIC DNA]</scope>
    <source>
        <strain evidence="2 3">DSM 3089</strain>
    </source>
</reference>
<dbReference type="EMBL" id="FQXP01000010">
    <property type="protein sequence ID" value="SHI05091.1"/>
    <property type="molecule type" value="Genomic_DNA"/>
</dbReference>
<protein>
    <submittedName>
        <fullName evidence="2">Putative modulator of DNA gyrase</fullName>
    </submittedName>
</protein>
<accession>A0A1M5XZ48</accession>
<evidence type="ECO:0000313" key="3">
    <source>
        <dbReference type="Proteomes" id="UP000184526"/>
    </source>
</evidence>
<dbReference type="InterPro" id="IPR047657">
    <property type="entry name" value="PmbA"/>
</dbReference>
<dbReference type="PANTHER" id="PTHR43421">
    <property type="entry name" value="METALLOPROTEASE PMBA"/>
    <property type="match status" value="1"/>
</dbReference>
<feature type="domain" description="Metalloprotease TldD/E C-terminal" evidence="1">
    <location>
        <begin position="221"/>
        <end position="420"/>
    </location>
</feature>
<evidence type="ECO:0000313" key="2">
    <source>
        <dbReference type="EMBL" id="SHI05091.1"/>
    </source>
</evidence>
<dbReference type="AlphaFoldDB" id="A0A1M5XZ48"/>
<dbReference type="RefSeq" id="WP_072832403.1">
    <property type="nucleotide sequence ID" value="NZ_FQXP01000010.1"/>
</dbReference>
<dbReference type="GO" id="GO:0006508">
    <property type="term" value="P:proteolysis"/>
    <property type="evidence" value="ECO:0007669"/>
    <property type="project" value="InterPro"/>
</dbReference>
<dbReference type="STRING" id="1121306.SAMN02745196_02557"/>
<dbReference type="OrthoDB" id="39969at2"/>
<evidence type="ECO:0000259" key="1">
    <source>
        <dbReference type="Pfam" id="PF19289"/>
    </source>
</evidence>
<dbReference type="InterPro" id="IPR036059">
    <property type="entry name" value="TldD/PmbA_sf"/>
</dbReference>
<dbReference type="SUPFAM" id="SSF111283">
    <property type="entry name" value="Putative modulator of DNA gyrase, PmbA/TldD"/>
    <property type="match status" value="1"/>
</dbReference>
<keyword evidence="3" id="KW-1185">Reference proteome</keyword>
<dbReference type="Pfam" id="PF19289">
    <property type="entry name" value="PmbA_TldD_3rd"/>
    <property type="match status" value="1"/>
</dbReference>
<dbReference type="GO" id="GO:0005829">
    <property type="term" value="C:cytosol"/>
    <property type="evidence" value="ECO:0007669"/>
    <property type="project" value="TreeGrafter"/>
</dbReference>
<organism evidence="2 3">
    <name type="scientific">Clostridium collagenovorans DSM 3089</name>
    <dbReference type="NCBI Taxonomy" id="1121306"/>
    <lineage>
        <taxon>Bacteria</taxon>
        <taxon>Bacillati</taxon>
        <taxon>Bacillota</taxon>
        <taxon>Clostridia</taxon>
        <taxon>Eubacteriales</taxon>
        <taxon>Clostridiaceae</taxon>
        <taxon>Clostridium</taxon>
    </lineage>
</organism>
<proteinExistence type="predicted"/>